<proteinExistence type="predicted"/>
<evidence type="ECO:0000313" key="3">
    <source>
        <dbReference type="Proteomes" id="UP000253094"/>
    </source>
</evidence>
<dbReference type="OrthoDB" id="9785907at2"/>
<dbReference type="GO" id="GO:0016853">
    <property type="term" value="F:isomerase activity"/>
    <property type="evidence" value="ECO:0007669"/>
    <property type="project" value="UniProtKB-KW"/>
</dbReference>
<comment type="caution">
    <text evidence="2">The sequence shown here is derived from an EMBL/GenBank/DDBJ whole genome shotgun (WGS) entry which is preliminary data.</text>
</comment>
<feature type="domain" description="Xylose isomerase-like TIM barrel" evidence="1">
    <location>
        <begin position="60"/>
        <end position="233"/>
    </location>
</feature>
<protein>
    <submittedName>
        <fullName evidence="2">Sugar phosphate isomerase/epimerase</fullName>
    </submittedName>
</protein>
<dbReference type="EMBL" id="QOIL01000017">
    <property type="protein sequence ID" value="RCG27013.1"/>
    <property type="molecule type" value="Genomic_DNA"/>
</dbReference>
<keyword evidence="3" id="KW-1185">Reference proteome</keyword>
<name>A0A367F9G3_9ACTN</name>
<dbReference type="Gene3D" id="3.20.20.150">
    <property type="entry name" value="Divalent-metal-dependent TIM barrel enzymes"/>
    <property type="match status" value="1"/>
</dbReference>
<dbReference type="Proteomes" id="UP000253094">
    <property type="component" value="Unassembled WGS sequence"/>
</dbReference>
<accession>A0A367F9G3</accession>
<dbReference type="InterPro" id="IPR050312">
    <property type="entry name" value="IolE/XylAMocC-like"/>
</dbReference>
<dbReference type="InterPro" id="IPR036237">
    <property type="entry name" value="Xyl_isomerase-like_sf"/>
</dbReference>
<evidence type="ECO:0000259" key="1">
    <source>
        <dbReference type="Pfam" id="PF01261"/>
    </source>
</evidence>
<dbReference type="SUPFAM" id="SSF51658">
    <property type="entry name" value="Xylose isomerase-like"/>
    <property type="match status" value="1"/>
</dbReference>
<dbReference type="InterPro" id="IPR013022">
    <property type="entry name" value="Xyl_isomerase-like_TIM-brl"/>
</dbReference>
<keyword evidence="2" id="KW-0413">Isomerase</keyword>
<reference evidence="2 3" key="1">
    <citation type="submission" date="2018-06" db="EMBL/GenBank/DDBJ databases">
        <title>Sphaerisporangium craniellae sp. nov., isolated from a marine sponge in the South China Sea.</title>
        <authorList>
            <person name="Li L."/>
        </authorList>
    </citation>
    <scope>NUCLEOTIDE SEQUENCE [LARGE SCALE GENOMIC DNA]</scope>
    <source>
        <strain evidence="2 3">CCTCC AA 208026</strain>
    </source>
</reference>
<dbReference type="Pfam" id="PF01261">
    <property type="entry name" value="AP_endonuc_2"/>
    <property type="match status" value="1"/>
</dbReference>
<dbReference type="PANTHER" id="PTHR12110">
    <property type="entry name" value="HYDROXYPYRUVATE ISOMERASE"/>
    <property type="match status" value="1"/>
</dbReference>
<gene>
    <name evidence="2" type="ORF">DQ384_27430</name>
</gene>
<dbReference type="AlphaFoldDB" id="A0A367F9G3"/>
<evidence type="ECO:0000313" key="2">
    <source>
        <dbReference type="EMBL" id="RCG27013.1"/>
    </source>
</evidence>
<organism evidence="2 3">
    <name type="scientific">Sphaerisporangium album</name>
    <dbReference type="NCBI Taxonomy" id="509200"/>
    <lineage>
        <taxon>Bacteria</taxon>
        <taxon>Bacillati</taxon>
        <taxon>Actinomycetota</taxon>
        <taxon>Actinomycetes</taxon>
        <taxon>Streptosporangiales</taxon>
        <taxon>Streptosporangiaceae</taxon>
        <taxon>Sphaerisporangium</taxon>
    </lineage>
</organism>
<sequence length="389" mass="42051">MRFLHRDGTVVHVAYCTNVHPAEDLDGVLAQLARFGEPVRDRLGADRLGLGLWLARDVASALASDPAAVERLRAELDARGLEVVTLNAFPYKGFHDPVVKRAVYSPDWSERSRLRYTLDVAAVLARLMPGDARRGSVSTLPLAWRTPWDHDRTEAARRHLAELADGLAKLSAETGRVVRVAMEPEPGCVVETTGQAAERLAAVDTEWIGVCLDVCHLAVAFEDPREALARLGAAGLPVVKTQASCALHVDDPADPATRAELARFDERRFLHQTREDGPDGVLAADDLDEALAGGLPDRGPWRVHFHLPLHAAPQPPLASTSAVLSDTLDALLGGPAALTDHVEVETYTWQVLPEGSRPSGDDGLVQGLAAELDWTRARLLALGLEEITS</sequence>
<dbReference type="PANTHER" id="PTHR12110:SF41">
    <property type="entry name" value="INOSOSE DEHYDRATASE"/>
    <property type="match status" value="1"/>
</dbReference>
<dbReference type="NCBIfam" id="NF035939">
    <property type="entry name" value="TIM_EboE"/>
    <property type="match status" value="1"/>
</dbReference>
<dbReference type="RefSeq" id="WP_114031780.1">
    <property type="nucleotide sequence ID" value="NZ_QOIL01000017.1"/>
</dbReference>